<proteinExistence type="predicted"/>
<dbReference type="EMBL" id="JAWJWE010000001">
    <property type="protein sequence ID" value="KAK6645657.1"/>
    <property type="molecule type" value="Genomic_DNA"/>
</dbReference>
<comment type="caution">
    <text evidence="1">The sequence shown here is derived from an EMBL/GenBank/DDBJ whole genome shotgun (WGS) entry which is preliminary data.</text>
</comment>
<sequence length="83" mass="9314">MCCALYRTDPLPLSLQAEQKGDQQWRVGMRRKQAAQNGQIWRKAGDGIGKFKQCRVRTTGTVEKYANRRASSSSGELNPSVEL</sequence>
<protein>
    <submittedName>
        <fullName evidence="1">Uncharacterized protein</fullName>
    </submittedName>
</protein>
<dbReference type="Proteomes" id="UP001372834">
    <property type="component" value="Unassembled WGS sequence"/>
</dbReference>
<evidence type="ECO:0000313" key="2">
    <source>
        <dbReference type="Proteomes" id="UP001372834"/>
    </source>
</evidence>
<reference evidence="1 2" key="1">
    <citation type="submission" date="2023-10" db="EMBL/GenBank/DDBJ databases">
        <title>Genomes of two closely related lineages of the louse Polyplax serrata with different host specificities.</title>
        <authorList>
            <person name="Martinu J."/>
            <person name="Tarabai H."/>
            <person name="Stefka J."/>
            <person name="Hypsa V."/>
        </authorList>
    </citation>
    <scope>NUCLEOTIDE SEQUENCE [LARGE SCALE GENOMIC DNA]</scope>
    <source>
        <strain evidence="1">HR10_N</strain>
    </source>
</reference>
<accession>A0AAN8XUS8</accession>
<gene>
    <name evidence="1" type="ORF">RUM43_001937</name>
</gene>
<dbReference type="AlphaFoldDB" id="A0AAN8XUS8"/>
<evidence type="ECO:0000313" key="1">
    <source>
        <dbReference type="EMBL" id="KAK6645657.1"/>
    </source>
</evidence>
<name>A0AAN8XUS8_POLSC</name>
<organism evidence="1 2">
    <name type="scientific">Polyplax serrata</name>
    <name type="common">Common mouse louse</name>
    <dbReference type="NCBI Taxonomy" id="468196"/>
    <lineage>
        <taxon>Eukaryota</taxon>
        <taxon>Metazoa</taxon>
        <taxon>Ecdysozoa</taxon>
        <taxon>Arthropoda</taxon>
        <taxon>Hexapoda</taxon>
        <taxon>Insecta</taxon>
        <taxon>Pterygota</taxon>
        <taxon>Neoptera</taxon>
        <taxon>Paraneoptera</taxon>
        <taxon>Psocodea</taxon>
        <taxon>Troctomorpha</taxon>
        <taxon>Phthiraptera</taxon>
        <taxon>Anoplura</taxon>
        <taxon>Polyplacidae</taxon>
        <taxon>Polyplax</taxon>
    </lineage>
</organism>